<dbReference type="SMART" id="SM00085">
    <property type="entry name" value="PA2c"/>
    <property type="match status" value="2"/>
</dbReference>
<keyword evidence="5" id="KW-0479">Metal-binding</keyword>
<keyword evidence="12" id="KW-1185">Reference proteome</keyword>
<organism evidence="11 12">
    <name type="scientific">Mauremys mutica</name>
    <name type="common">yellowpond turtle</name>
    <dbReference type="NCBI Taxonomy" id="74926"/>
    <lineage>
        <taxon>Eukaryota</taxon>
        <taxon>Metazoa</taxon>
        <taxon>Chordata</taxon>
        <taxon>Craniata</taxon>
        <taxon>Vertebrata</taxon>
        <taxon>Euteleostomi</taxon>
        <taxon>Archelosauria</taxon>
        <taxon>Testudinata</taxon>
        <taxon>Testudines</taxon>
        <taxon>Cryptodira</taxon>
        <taxon>Durocryptodira</taxon>
        <taxon>Testudinoidea</taxon>
        <taxon>Geoemydidae</taxon>
        <taxon>Geoemydinae</taxon>
        <taxon>Mauremys</taxon>
    </lineage>
</organism>
<dbReference type="InterPro" id="IPR033112">
    <property type="entry name" value="PLA2_Asp_AS"/>
</dbReference>
<keyword evidence="9" id="KW-0472">Membrane</keyword>
<evidence type="ECO:0000256" key="4">
    <source>
        <dbReference type="PIRSR" id="PIRSR601211-1"/>
    </source>
</evidence>
<feature type="domain" description="Phospholipase A2-like central" evidence="10">
    <location>
        <begin position="891"/>
        <end position="1006"/>
    </location>
</feature>
<comment type="caution">
    <text evidence="11">The sequence shown here is derived from an EMBL/GenBank/DDBJ whole genome shotgun (WGS) entry which is preliminary data.</text>
</comment>
<evidence type="ECO:0000256" key="5">
    <source>
        <dbReference type="PIRSR" id="PIRSR601211-2"/>
    </source>
</evidence>
<feature type="disulfide bond" evidence="6">
    <location>
        <begin position="967"/>
        <end position="978"/>
    </location>
</feature>
<feature type="region of interest" description="Disordered" evidence="8">
    <location>
        <begin position="498"/>
        <end position="517"/>
    </location>
</feature>
<dbReference type="InterPro" id="IPR033113">
    <property type="entry name" value="PLA2_histidine"/>
</dbReference>
<dbReference type="PANTHER" id="PTHR15299:SF3">
    <property type="entry name" value="HERV-H LTR-ASSOCIATING PROTEIN 1"/>
    <property type="match status" value="1"/>
</dbReference>
<dbReference type="InterPro" id="IPR041798">
    <property type="entry name" value="Otoconin-90"/>
</dbReference>
<keyword evidence="3 6" id="KW-1015">Disulfide bond</keyword>
<feature type="region of interest" description="Disordered" evidence="8">
    <location>
        <begin position="814"/>
        <end position="833"/>
    </location>
</feature>
<gene>
    <name evidence="11" type="ORF">KIL84_011535</name>
</gene>
<protein>
    <recommendedName>
        <fullName evidence="10">Phospholipase A2-like central domain-containing protein</fullName>
    </recommendedName>
</protein>
<feature type="binding site" evidence="5">
    <location>
        <position position="918"/>
    </location>
    <ligand>
        <name>Ca(2+)</name>
        <dbReference type="ChEBI" id="CHEBI:29108"/>
    </ligand>
</feature>
<reference evidence="11" key="1">
    <citation type="submission" date="2021-09" db="EMBL/GenBank/DDBJ databases">
        <title>The genome of Mauremys mutica provides insights into the evolution of semi-aquatic lifestyle.</title>
        <authorList>
            <person name="Gong S."/>
            <person name="Gao Y."/>
        </authorList>
    </citation>
    <scope>NUCLEOTIDE SEQUENCE</scope>
    <source>
        <strain evidence="11">MM-2020</strain>
        <tissue evidence="11">Muscle</tissue>
    </source>
</reference>
<comment type="subcellular location">
    <subcellularLocation>
        <location evidence="1">Secreted</location>
    </subcellularLocation>
</comment>
<accession>A0A9D3XEE2</accession>
<keyword evidence="9" id="KW-1133">Transmembrane helix</keyword>
<dbReference type="GO" id="GO:0005576">
    <property type="term" value="C:extracellular region"/>
    <property type="evidence" value="ECO:0007669"/>
    <property type="project" value="UniProtKB-SubCell"/>
</dbReference>
<evidence type="ECO:0000259" key="10">
    <source>
        <dbReference type="SMART" id="SM00085"/>
    </source>
</evidence>
<name>A0A9D3XEE2_9SAUR</name>
<feature type="disulfide bond" evidence="6">
    <location>
        <begin position="939"/>
        <end position="980"/>
    </location>
</feature>
<evidence type="ECO:0000256" key="6">
    <source>
        <dbReference type="PIRSR" id="PIRSR601211-3"/>
    </source>
</evidence>
<comment type="similarity">
    <text evidence="7">Belongs to the phospholipase A2 family.</text>
</comment>
<evidence type="ECO:0000256" key="8">
    <source>
        <dbReference type="SAM" id="MobiDB-lite"/>
    </source>
</evidence>
<dbReference type="PRINTS" id="PR00389">
    <property type="entry name" value="PHPHLIPASEA2"/>
</dbReference>
<feature type="active site" evidence="4">
    <location>
        <position position="936"/>
    </location>
</feature>
<evidence type="ECO:0000256" key="2">
    <source>
        <dbReference type="ARBA" id="ARBA00022525"/>
    </source>
</evidence>
<feature type="transmembrane region" description="Helical" evidence="9">
    <location>
        <begin position="452"/>
        <end position="470"/>
    </location>
</feature>
<dbReference type="CDD" id="cd04707">
    <property type="entry name" value="otoconin_90"/>
    <property type="match status" value="2"/>
</dbReference>
<dbReference type="FunFam" id="1.20.90.10:FF:000006">
    <property type="entry name" value="Otoconin-90"/>
    <property type="match status" value="1"/>
</dbReference>
<sequence length="1088" mass="121091">EGIGGENKKEKSVPVLATAELPAKSVDLTAINLTELVNGMLNTALKGTKKFFSLLSITSYSSFAFHKVSVAIYNISNLKNVDPSKFPMRYCYCLNNLTNDLTDFTALLVDIIGNSTSYLTEIFKSTSIVSVSQSNDSDCIYICVMAGRTGRNMSDFWEMIEKSPVINYTFSSNMSALLDIDSILPSLMTLREDPDKIVDEPPEDIWTFKTTRMPSWEQTVAWKGDEILSTRFPTWPKTVGLKGSGFPILQLPLWLQTDASKGHGTTRPPPTPMESYDILPQMQPSTEMYPFWTQPASPEVTKVSIQTESYLASLLLSTPVFKPEVLPKLHTASRCPQATLKELSMNSPPVTFMAQKINPCVMELCKFFQQCLCVNQRRNSRKEAMRYCIEYYSWFLKNATYICERVKRMAYSQSKCFCSVTLSILWIKTMIIILLMNLLMVLYSEQACMQEVFVVLLTAVCVFGIHLIRVQRHLCLTCDQSHSTNVREQRVKQCLQQEAKETQNENTNSANYSPPGGEMQEAAEQITTLYPNAEFCEQKSGQESEPPALPPELPLAPERNLNNITFFNGVFQNVDSVALFFDCLGSHFTWLQSIFTNFPALLHFVNKMRCVTGLCPRDFEDYGCSCRFEMEGLPVDEADSCCFQHRKCYEEAVELECSWDPAKISMDISCLTKNITCESGDPCERLLCNCDKAAIECFVHSHVNSSLNGLDVSFCPGQVTETTSKKGLTTLQMEGILPAASNTSLKPATSEFIARDHEGISASFVDPTLTVTTVKITATAAAATEIRRGQEGDLIVSVPSGLTEDAFPMERPTTATAGINSTEPDVIPTENDPTTTIEQETSFKIGEASTASSAISPEVTLAERGPDEAVRQVCDRFTFLQMSGNGKVKRELPRLGEMLFCLTDRCPQEFESYGCYCGQEGRGYPTDVLDRCCFSHQCCMEQVKKLGCQPEGSLRSEVVCLDHKPKCIGWSMCEKLLCTCDKTAAECMAAASFNESLRFLTRQACQANKASCRSGIAERPAGDTGVGTRTSSSEESINYEYNILCSRLPQILNSHLSKVATILNLQTLCIFSRKGILYQAKSQKITDL</sequence>
<dbReference type="PANTHER" id="PTHR15299">
    <property type="entry name" value="HERV-H LTR-ASSOCIATING PROTEIN 1"/>
    <property type="match status" value="1"/>
</dbReference>
<dbReference type="SUPFAM" id="SSF48619">
    <property type="entry name" value="Phospholipase A2, PLA2"/>
    <property type="match status" value="2"/>
</dbReference>
<feature type="disulfide bond" evidence="6">
    <location>
        <begin position="917"/>
        <end position="933"/>
    </location>
</feature>
<evidence type="ECO:0000313" key="11">
    <source>
        <dbReference type="EMBL" id="KAH1177833.1"/>
    </source>
</evidence>
<feature type="compositionally biased region" description="Polar residues" evidence="8">
    <location>
        <begin position="814"/>
        <end position="823"/>
    </location>
</feature>
<evidence type="ECO:0000256" key="3">
    <source>
        <dbReference type="ARBA" id="ARBA00023157"/>
    </source>
</evidence>
<feature type="disulfide bond" evidence="6">
    <location>
        <begin position="932"/>
        <end position="987"/>
    </location>
</feature>
<dbReference type="GO" id="GO:0005509">
    <property type="term" value="F:calcium ion binding"/>
    <property type="evidence" value="ECO:0007669"/>
    <property type="project" value="InterPro"/>
</dbReference>
<feature type="non-terminal residue" evidence="11">
    <location>
        <position position="1"/>
    </location>
</feature>
<dbReference type="InterPro" id="IPR036444">
    <property type="entry name" value="PLipase_A2_dom_sf"/>
</dbReference>
<dbReference type="AlphaFoldDB" id="A0A9D3XEE2"/>
<feature type="binding site" evidence="5">
    <location>
        <position position="916"/>
    </location>
    <ligand>
        <name>Ca(2+)</name>
        <dbReference type="ChEBI" id="CHEBI:29108"/>
    </ligand>
</feature>
<dbReference type="PROSITE" id="PS00119">
    <property type="entry name" value="PA2_ASP"/>
    <property type="match status" value="1"/>
</dbReference>
<keyword evidence="5" id="KW-0106">Calcium</keyword>
<evidence type="ECO:0000256" key="1">
    <source>
        <dbReference type="ARBA" id="ARBA00004613"/>
    </source>
</evidence>
<comment type="cofactor">
    <cofactor evidence="5">
        <name>Ca(2+)</name>
        <dbReference type="ChEBI" id="CHEBI:29108"/>
    </cofactor>
    <text evidence="5">Binds 1 Ca(2+) ion per subunit.</text>
</comment>
<dbReference type="PROSITE" id="PS00118">
    <property type="entry name" value="PA2_HIS"/>
    <property type="match status" value="2"/>
</dbReference>
<keyword evidence="9" id="KW-0812">Transmembrane</keyword>
<dbReference type="Pfam" id="PF00068">
    <property type="entry name" value="Phospholip_A2_1"/>
    <property type="match status" value="2"/>
</dbReference>
<dbReference type="GO" id="GO:0050482">
    <property type="term" value="P:arachidonate secretion"/>
    <property type="evidence" value="ECO:0007669"/>
    <property type="project" value="InterPro"/>
</dbReference>
<dbReference type="GO" id="GO:0006644">
    <property type="term" value="P:phospholipid metabolic process"/>
    <property type="evidence" value="ECO:0007669"/>
    <property type="project" value="InterPro"/>
</dbReference>
<feature type="disulfide bond" evidence="6">
    <location>
        <begin position="948"/>
        <end position="973"/>
    </location>
</feature>
<proteinExistence type="inferred from homology"/>
<dbReference type="GO" id="GO:0004623">
    <property type="term" value="F:phospholipase A2 activity"/>
    <property type="evidence" value="ECO:0007669"/>
    <property type="project" value="InterPro"/>
</dbReference>
<dbReference type="EMBL" id="JAHDVG010000474">
    <property type="protein sequence ID" value="KAH1177833.1"/>
    <property type="molecule type" value="Genomic_DNA"/>
</dbReference>
<keyword evidence="2" id="KW-0964">Secreted</keyword>
<dbReference type="Proteomes" id="UP000827986">
    <property type="component" value="Unassembled WGS sequence"/>
</dbReference>
<feature type="active site" evidence="4">
    <location>
        <position position="981"/>
    </location>
</feature>
<feature type="transmembrane region" description="Helical" evidence="9">
    <location>
        <begin position="424"/>
        <end position="443"/>
    </location>
</feature>
<dbReference type="Gene3D" id="1.20.90.10">
    <property type="entry name" value="Phospholipase A2 domain"/>
    <property type="match status" value="2"/>
</dbReference>
<evidence type="ECO:0000256" key="9">
    <source>
        <dbReference type="SAM" id="Phobius"/>
    </source>
</evidence>
<dbReference type="GO" id="GO:0016042">
    <property type="term" value="P:lipid catabolic process"/>
    <property type="evidence" value="ECO:0007669"/>
    <property type="project" value="InterPro"/>
</dbReference>
<dbReference type="InterPro" id="IPR001211">
    <property type="entry name" value="PLA2"/>
</dbReference>
<evidence type="ECO:0000256" key="7">
    <source>
        <dbReference type="RuleBase" id="RU003654"/>
    </source>
</evidence>
<feature type="domain" description="Phospholipase A2-like central" evidence="10">
    <location>
        <begin position="600"/>
        <end position="716"/>
    </location>
</feature>
<dbReference type="InterPro" id="IPR016090">
    <property type="entry name" value="PLA2-like_dom"/>
</dbReference>
<dbReference type="InterPro" id="IPR037643">
    <property type="entry name" value="HHLA1"/>
</dbReference>
<evidence type="ECO:0000313" key="12">
    <source>
        <dbReference type="Proteomes" id="UP000827986"/>
    </source>
</evidence>